<organism evidence="1 2">
    <name type="scientific">Vibrio owensii CAIM 1854 = LMG 25443</name>
    <dbReference type="NCBI Taxonomy" id="1229493"/>
    <lineage>
        <taxon>Bacteria</taxon>
        <taxon>Pseudomonadati</taxon>
        <taxon>Pseudomonadota</taxon>
        <taxon>Gammaproteobacteria</taxon>
        <taxon>Vibrionales</taxon>
        <taxon>Vibrionaceae</taxon>
        <taxon>Vibrio</taxon>
    </lineage>
</organism>
<dbReference type="AlphaFoldDB" id="A0A0C1VMF5"/>
<dbReference type="RefSeq" id="WP_020195218.1">
    <property type="nucleotide sequence ID" value="NZ_BAOH01000018.1"/>
</dbReference>
<dbReference type="Proteomes" id="UP000031586">
    <property type="component" value="Unassembled WGS sequence"/>
</dbReference>
<dbReference type="PATRIC" id="fig|1229493.5.peg.3835"/>
<evidence type="ECO:0000313" key="1">
    <source>
        <dbReference type="EMBL" id="KIF51008.1"/>
    </source>
</evidence>
<accession>A0A0C1VMF5</accession>
<proteinExistence type="predicted"/>
<comment type="caution">
    <text evidence="1">The sequence shown here is derived from an EMBL/GenBank/DDBJ whole genome shotgun (WGS) entry which is preliminary data.</text>
</comment>
<gene>
    <name evidence="1" type="ORF">H735_22155</name>
</gene>
<dbReference type="EMBL" id="JPRD01000044">
    <property type="protein sequence ID" value="KIF51008.1"/>
    <property type="molecule type" value="Genomic_DNA"/>
</dbReference>
<reference evidence="1 2" key="1">
    <citation type="submission" date="2014-07" db="EMBL/GenBank/DDBJ databases">
        <title>Unique and conserved regions in Vibrio harveyi and related species in comparison with the shrimp pathogen Vibrio harveyi CAIM 1792.</title>
        <authorList>
            <person name="Espinoza-Valles I."/>
            <person name="Vora G."/>
            <person name="Leekitcharoenphon P."/>
            <person name="Ussery D."/>
            <person name="Hoj L."/>
            <person name="Gomez-Gil B."/>
        </authorList>
    </citation>
    <scope>NUCLEOTIDE SEQUENCE [LARGE SCALE GENOMIC DNA]</scope>
    <source>
        <strain evidence="2">CAIM 1854 / LMG 25443</strain>
    </source>
</reference>
<name>A0A0C1VMF5_9VIBR</name>
<evidence type="ECO:0000313" key="2">
    <source>
        <dbReference type="Proteomes" id="UP000031586"/>
    </source>
</evidence>
<sequence>MDKNIKILIPEALPEWTDRIHNGPMKAVWNSETEDLPTLELTPPQRGLKSEFIDGAWYWVVGCEKCLGTSNGWDYFVCDEHNVCVDCQTHRSEIVGSAWGTREGFRCSPCQTALDQKLKREALEKVASNDYDEWDYKHNDEIVCPHCGTSYEPDEPRDGKETCDICGGEYELEIEYSVTYSTTVVGERITLDSLEIEETETNL</sequence>
<protein>
    <submittedName>
        <fullName evidence="1">Uncharacterized protein</fullName>
    </submittedName>
</protein>